<feature type="compositionally biased region" description="Low complexity" evidence="4">
    <location>
        <begin position="1043"/>
        <end position="1052"/>
    </location>
</feature>
<gene>
    <name evidence="6" type="ORF">Hypma_010794</name>
</gene>
<dbReference type="InterPro" id="IPR002498">
    <property type="entry name" value="PInositol-4-P-4/5-kinase_core"/>
</dbReference>
<evidence type="ECO:0000256" key="2">
    <source>
        <dbReference type="ARBA" id="ARBA00022840"/>
    </source>
</evidence>
<dbReference type="Gene3D" id="3.30.810.10">
    <property type="entry name" value="2-Layer Sandwich"/>
    <property type="match status" value="1"/>
</dbReference>
<feature type="compositionally biased region" description="Polar residues" evidence="4">
    <location>
        <begin position="849"/>
        <end position="860"/>
    </location>
</feature>
<feature type="region of interest" description="Disordered" evidence="4">
    <location>
        <begin position="736"/>
        <end position="755"/>
    </location>
</feature>
<evidence type="ECO:0000313" key="7">
    <source>
        <dbReference type="Proteomes" id="UP000076154"/>
    </source>
</evidence>
<sequence length="1660" mass="180977">MVDHKPLPAIPTSASLTTLSVDARQHRGRLIRHFLSEVHEFGINSRREGWAYVIEEALDELGQYLGKGDGLEGIRKSKEAQRNTRKRERDAERELQVQETVKSKKLPKAPSNETPKHSSDGKVLTEGASHTSKDLPPHPLSTTASGKLLLLSVAPLGSRTPVPTEDSGFDVVPANIGCTFIPGTYTFQDTDLPTVLFGRGEWINTSSVQLIGGTFTFRGVNSQQQHQCLFTILRLSIYIQFSMVLEQHLLSDSNIPLTFPRPKLPSPSPSVPSRPSIERAETKYRKRISFLPHGIFSFFSSKTNTASDAMRHRSSTIMPVIGRGGSLDLGISPFRHSRRGEGSPRSSFDSSEGAISRLRRLSTIDRRSSTQKSAQAVEDSRNPFTHTLAQIQESSAFLSTSPGVIFPAPTPILDLAQSEKLVEAKGDNSQRRLRGDERAGLASVLGWEGRENMGNGMKGIPGFVKHQGISVLRSQHIPSETTSSTISTSPPAVASELEAAALAGGSLLPVAGPSSVPACKPYMVCGRAEWKTYKYYSSDPEEDVMLGGAVDEMVLEAAKPCAQAGCRFKKGEHEVRLIHGGVRIAVDIVSDERSEKEKEKEKEDDERDGDRIDVWESCLVCGAKSKRNPISDGTRLLSLGKFLELLVYSPLLGSALRPPLCEHTAPAPTHADIASSAPSSPSTTAPSSFAAFPPPLSSSRLNILRHFTTKGHTVTFTCSAIEDIFELRVPRLQITRGTGGGRCSRDSSTYDVDGEEEKRVLRREIKRWWEGVADHMDKLEMALARAGDGEGDPEATPKLIKALPRLPSTDEAYDDMEPPRTPPRSPSRPLEPLNGLPSAPSTPTPSTPVKNSESPSTNLLLRTPSGAPAPPPTPVLASTTQNASQPAVRLSSLRHTFHHTEQSLYAQLARTPASSLNDARRSFIAAAKGAEKRLRAWQRKHLSNASEATTSTGRSEKENDVVLPETMELEEPEWWGKKCHAVPGSNVIVREDDWGSIISFTLSTADYHRELSSMSIARLASTASQASTPAATALPQPPAMDASPSLSHNSNQSSFFSSAMGYRLFTSSTSAQPDPDADDVTWSEPEPFSSVISRKEHPRDPSSLLSIREVLRQKSSKMPVDGASAASTSGAAAASSQRSNGSVTPVPPSAWAKPDVGISMDEAGGKIEGVEEIDGAGRILQELESIVTVSEASRPPSRTSSRVNLNINVATTAGTGLGLGEVHMHAPTEKEAPSIISMNSDAETETENTTPTLRKEVDAIGSTLRLVMPPPVPPKDPNRQREETAQTSKSREVSDSYSQGPTSTTTSSFASTLTTGISNAMRYMLNTNEPSRPSSPVPKPHHGLLSATGADIDERPHIKYDWTIGKRLKFSCTVYFAKQFDVLRRRCGIDDVFVKSLSRSTNWAAEGGKSRSYFWKTKDERFIIKTLVDAWNVADLQVLIELAPSYFRYVDATASKATILAKMIGFYTIEIRNLETGAVQSKADLLVMENLFYDQKVAKTFDLKGIQGRKVKPATGVKVSQNPKTLFDGEWIEGQQRALMLVRPHSKQVLRTAIRSDSEFLAKSNIMDYSLLVGVDEERKEIACGLVDTIGSYTFAKTLEYKAKHGLNSGKEITVIPPAEYQERFVSALEGYFLACPDKWSKPLDDSKITDDPNLLPSVL</sequence>
<organism evidence="6 7">
    <name type="scientific">Hypsizygus marmoreus</name>
    <name type="common">White beech mushroom</name>
    <name type="synonym">Agaricus marmoreus</name>
    <dbReference type="NCBI Taxonomy" id="39966"/>
    <lineage>
        <taxon>Eukaryota</taxon>
        <taxon>Fungi</taxon>
        <taxon>Dikarya</taxon>
        <taxon>Basidiomycota</taxon>
        <taxon>Agaricomycotina</taxon>
        <taxon>Agaricomycetes</taxon>
        <taxon>Agaricomycetidae</taxon>
        <taxon>Agaricales</taxon>
        <taxon>Tricholomatineae</taxon>
        <taxon>Lyophyllaceae</taxon>
        <taxon>Hypsizygus</taxon>
    </lineage>
</organism>
<feature type="region of interest" description="Disordered" evidence="4">
    <location>
        <begin position="1027"/>
        <end position="1052"/>
    </location>
</feature>
<feature type="region of interest" description="Disordered" evidence="4">
    <location>
        <begin position="68"/>
        <end position="140"/>
    </location>
</feature>
<feature type="compositionally biased region" description="Low complexity" evidence="4">
    <location>
        <begin position="1302"/>
        <end position="1311"/>
    </location>
</feature>
<feature type="compositionally biased region" description="Low complexity" evidence="4">
    <location>
        <begin position="1122"/>
        <end position="1142"/>
    </location>
</feature>
<dbReference type="GO" id="GO:0005524">
    <property type="term" value="F:ATP binding"/>
    <property type="evidence" value="ECO:0007669"/>
    <property type="project" value="UniProtKB-UniRule"/>
</dbReference>
<dbReference type="GO" id="GO:0000285">
    <property type="term" value="F:1-phosphatidylinositol-3-phosphate 5-kinase activity"/>
    <property type="evidence" value="ECO:0007669"/>
    <property type="project" value="InterPro"/>
</dbReference>
<reference evidence="6" key="1">
    <citation type="submission" date="2018-04" db="EMBL/GenBank/DDBJ databases">
        <title>Whole genome sequencing of Hypsizygus marmoreus.</title>
        <authorList>
            <person name="Choi I.-G."/>
            <person name="Min B."/>
            <person name="Kim J.-G."/>
            <person name="Kim S."/>
            <person name="Oh Y.-L."/>
            <person name="Kong W.-S."/>
            <person name="Park H."/>
            <person name="Jeong J."/>
            <person name="Song E.-S."/>
        </authorList>
    </citation>
    <scope>NUCLEOTIDE SEQUENCE [LARGE SCALE GENOMIC DNA]</scope>
    <source>
        <strain evidence="6">51987-8</strain>
    </source>
</reference>
<name>A0A369JKG8_HYPMA</name>
<feature type="compositionally biased region" description="Basic and acidic residues" evidence="4">
    <location>
        <begin position="1276"/>
        <end position="1294"/>
    </location>
</feature>
<dbReference type="SUPFAM" id="SSF56104">
    <property type="entry name" value="SAICAR synthase-like"/>
    <property type="match status" value="1"/>
</dbReference>
<accession>A0A369JKG8</accession>
<dbReference type="EMBL" id="LUEZ02000053">
    <property type="protein sequence ID" value="RDB21822.1"/>
    <property type="molecule type" value="Genomic_DNA"/>
</dbReference>
<dbReference type="InterPro" id="IPR027483">
    <property type="entry name" value="PInositol-4-P-4/5-kinase_C_sf"/>
</dbReference>
<feature type="compositionally biased region" description="Polar residues" evidence="4">
    <location>
        <begin position="1236"/>
        <end position="1252"/>
    </location>
</feature>
<dbReference type="Proteomes" id="UP000076154">
    <property type="component" value="Unassembled WGS sequence"/>
</dbReference>
<feature type="compositionally biased region" description="Basic and acidic residues" evidence="4">
    <location>
        <begin position="69"/>
        <end position="96"/>
    </location>
</feature>
<evidence type="ECO:0000256" key="3">
    <source>
        <dbReference type="PROSITE-ProRule" id="PRU00781"/>
    </source>
</evidence>
<keyword evidence="7" id="KW-1185">Reference proteome</keyword>
<dbReference type="SMART" id="SM00330">
    <property type="entry name" value="PIPKc"/>
    <property type="match status" value="1"/>
</dbReference>
<dbReference type="InterPro" id="IPR027484">
    <property type="entry name" value="PInositol-4-P-5-kinase_N"/>
</dbReference>
<feature type="compositionally biased region" description="Low complexity" evidence="4">
    <location>
        <begin position="674"/>
        <end position="691"/>
    </location>
</feature>
<dbReference type="InParanoid" id="A0A369JKG8"/>
<feature type="region of interest" description="Disordered" evidence="4">
    <location>
        <begin position="333"/>
        <end position="381"/>
    </location>
</feature>
<keyword evidence="3" id="KW-0808">Transferase</keyword>
<dbReference type="OrthoDB" id="158357at2759"/>
<evidence type="ECO:0000256" key="4">
    <source>
        <dbReference type="SAM" id="MobiDB-lite"/>
    </source>
</evidence>
<feature type="compositionally biased region" description="Low complexity" evidence="4">
    <location>
        <begin position="827"/>
        <end position="839"/>
    </location>
</feature>
<evidence type="ECO:0000256" key="1">
    <source>
        <dbReference type="ARBA" id="ARBA00022741"/>
    </source>
</evidence>
<keyword evidence="1 3" id="KW-0547">Nucleotide-binding</keyword>
<dbReference type="PANTHER" id="PTHR45748">
    <property type="entry name" value="1-PHOSPHATIDYLINOSITOL 3-PHOSPHATE 5-KINASE-RELATED"/>
    <property type="match status" value="1"/>
</dbReference>
<evidence type="ECO:0000313" key="6">
    <source>
        <dbReference type="EMBL" id="RDB21822.1"/>
    </source>
</evidence>
<feature type="region of interest" description="Disordered" evidence="4">
    <location>
        <begin position="667"/>
        <end position="691"/>
    </location>
</feature>
<dbReference type="PROSITE" id="PS51455">
    <property type="entry name" value="PIPK"/>
    <property type="match status" value="1"/>
</dbReference>
<feature type="domain" description="PIPK" evidence="5">
    <location>
        <begin position="1305"/>
        <end position="1633"/>
    </location>
</feature>
<keyword evidence="3" id="KW-0418">Kinase</keyword>
<dbReference type="GO" id="GO:0046854">
    <property type="term" value="P:phosphatidylinositol phosphate biosynthetic process"/>
    <property type="evidence" value="ECO:0007669"/>
    <property type="project" value="TreeGrafter"/>
</dbReference>
<feature type="region of interest" description="Disordered" evidence="4">
    <location>
        <begin position="1067"/>
        <end position="1155"/>
    </location>
</feature>
<dbReference type="Pfam" id="PF01504">
    <property type="entry name" value="PIP5K"/>
    <property type="match status" value="2"/>
</dbReference>
<protein>
    <recommendedName>
        <fullName evidence="5">PIPK domain-containing protein</fullName>
    </recommendedName>
</protein>
<dbReference type="CDD" id="cd17300">
    <property type="entry name" value="PIPKc_PIKfyve"/>
    <property type="match status" value="1"/>
</dbReference>
<evidence type="ECO:0000259" key="5">
    <source>
        <dbReference type="PROSITE" id="PS51455"/>
    </source>
</evidence>
<dbReference type="Gene3D" id="3.30.800.10">
    <property type="entry name" value="Phosphatidylinositol Phosphate Kinase II Beta"/>
    <property type="match status" value="1"/>
</dbReference>
<dbReference type="GO" id="GO:0000329">
    <property type="term" value="C:fungal-type vacuole membrane"/>
    <property type="evidence" value="ECO:0007669"/>
    <property type="project" value="TreeGrafter"/>
</dbReference>
<feature type="region of interest" description="Disordered" evidence="4">
    <location>
        <begin position="1232"/>
        <end position="1311"/>
    </location>
</feature>
<keyword evidence="2 3" id="KW-0067">ATP-binding</keyword>
<comment type="caution">
    <text evidence="6">The sequence shown here is derived from an EMBL/GenBank/DDBJ whole genome shotgun (WGS) entry which is preliminary data.</text>
</comment>
<dbReference type="GO" id="GO:0010008">
    <property type="term" value="C:endosome membrane"/>
    <property type="evidence" value="ECO:0007669"/>
    <property type="project" value="TreeGrafter"/>
</dbReference>
<dbReference type="InterPro" id="IPR044769">
    <property type="entry name" value="PIKfyve_PIPKc"/>
</dbReference>
<feature type="region of interest" description="Disordered" evidence="4">
    <location>
        <begin position="786"/>
        <end position="888"/>
    </location>
</feature>
<proteinExistence type="predicted"/>
<dbReference type="PANTHER" id="PTHR45748:SF7">
    <property type="entry name" value="1-PHOSPHATIDYLINOSITOL 3-PHOSPHATE 5-KINASE-RELATED"/>
    <property type="match status" value="1"/>
</dbReference>
<dbReference type="STRING" id="39966.A0A369JKG8"/>